<evidence type="ECO:0000256" key="1">
    <source>
        <dbReference type="SAM" id="MobiDB-lite"/>
    </source>
</evidence>
<organism evidence="3 4">
    <name type="scientific">Engystomops pustulosus</name>
    <name type="common">Tungara frog</name>
    <name type="synonym">Physalaemus pustulosus</name>
    <dbReference type="NCBI Taxonomy" id="76066"/>
    <lineage>
        <taxon>Eukaryota</taxon>
        <taxon>Metazoa</taxon>
        <taxon>Chordata</taxon>
        <taxon>Craniata</taxon>
        <taxon>Vertebrata</taxon>
        <taxon>Euteleostomi</taxon>
        <taxon>Amphibia</taxon>
        <taxon>Batrachia</taxon>
        <taxon>Anura</taxon>
        <taxon>Neobatrachia</taxon>
        <taxon>Hyloidea</taxon>
        <taxon>Leptodactylidae</taxon>
        <taxon>Leiuperinae</taxon>
        <taxon>Engystomops</taxon>
    </lineage>
</organism>
<feature type="signal peptide" evidence="2">
    <location>
        <begin position="1"/>
        <end position="29"/>
    </location>
</feature>
<sequence>MAALQGLVTSSTGLFALLQLLCSIKFGFSSVTELTEWVSNMPVTLIFQSDMYVEQKVDTETESSGGNCQHSNSPRSILGTLRMTQLLIHCPISRSRHCHQTEYKTTEIITTKNEKVNLTEYQSNLRGNTTTKDRLQGIMVKDDDESVQEERDTSFKIQLTSFQVPVLSKVDETDSFVSQSISITKEVETIVPHSESPSQETAEKRISDSKTQAKVDIPLSDIVEQKVDMETESSGWKLPAFKLPKIPFFGTSEDDSIIDSTVQSQEVDTVTKTEYKTTEIITTKIEKVDLTEFPVKSESQTQTTKDRLQGIMVKDDDESVQEERDTSFKIQLTSFQVPVCCCRLDKTDRISNPYYYITIFAKNNL</sequence>
<protein>
    <submittedName>
        <fullName evidence="3">Uncharacterized protein</fullName>
    </submittedName>
</protein>
<name>A0AAV7AMC3_ENGPU</name>
<evidence type="ECO:0000256" key="2">
    <source>
        <dbReference type="SAM" id="SignalP"/>
    </source>
</evidence>
<proteinExistence type="predicted"/>
<accession>A0AAV7AMC3</accession>
<feature type="chain" id="PRO_5043652988" evidence="2">
    <location>
        <begin position="30"/>
        <end position="365"/>
    </location>
</feature>
<evidence type="ECO:0000313" key="3">
    <source>
        <dbReference type="EMBL" id="KAG8561243.1"/>
    </source>
</evidence>
<keyword evidence="4" id="KW-1185">Reference proteome</keyword>
<dbReference type="Proteomes" id="UP000824782">
    <property type="component" value="Unassembled WGS sequence"/>
</dbReference>
<dbReference type="AlphaFoldDB" id="A0AAV7AMC3"/>
<dbReference type="EMBL" id="WNYA01000007">
    <property type="protein sequence ID" value="KAG8561243.1"/>
    <property type="molecule type" value="Genomic_DNA"/>
</dbReference>
<gene>
    <name evidence="3" type="ORF">GDO81_015301</name>
</gene>
<feature type="region of interest" description="Disordered" evidence="1">
    <location>
        <begin position="191"/>
        <end position="210"/>
    </location>
</feature>
<feature type="compositionally biased region" description="Basic and acidic residues" evidence="1">
    <location>
        <begin position="201"/>
        <end position="210"/>
    </location>
</feature>
<reference evidence="3" key="1">
    <citation type="thesis" date="2020" institute="ProQuest LLC" country="789 East Eisenhower Parkway, Ann Arbor, MI, USA">
        <title>Comparative Genomics and Chromosome Evolution.</title>
        <authorList>
            <person name="Mudd A.B."/>
        </authorList>
    </citation>
    <scope>NUCLEOTIDE SEQUENCE</scope>
    <source>
        <strain evidence="3">237g6f4</strain>
        <tissue evidence="3">Blood</tissue>
    </source>
</reference>
<comment type="caution">
    <text evidence="3">The sequence shown here is derived from an EMBL/GenBank/DDBJ whole genome shotgun (WGS) entry which is preliminary data.</text>
</comment>
<keyword evidence="2" id="KW-0732">Signal</keyword>
<evidence type="ECO:0000313" key="4">
    <source>
        <dbReference type="Proteomes" id="UP000824782"/>
    </source>
</evidence>